<dbReference type="EMBL" id="BX548174">
    <property type="protein sequence ID" value="CAE19457.1"/>
    <property type="molecule type" value="Genomic_DNA"/>
</dbReference>
<dbReference type="AlphaFoldDB" id="Q7V184"/>
<dbReference type="STRING" id="59919.PMM0998"/>
<evidence type="ECO:0000313" key="2">
    <source>
        <dbReference type="Proteomes" id="UP000001026"/>
    </source>
</evidence>
<dbReference type="eggNOG" id="COG3011">
    <property type="taxonomic scope" value="Bacteria"/>
</dbReference>
<evidence type="ECO:0000313" key="1">
    <source>
        <dbReference type="EMBL" id="CAE19457.1"/>
    </source>
</evidence>
<gene>
    <name evidence="1" type="ordered locus">PMM0998</name>
</gene>
<reference evidence="1 2" key="1">
    <citation type="journal article" date="2003" name="Nature">
        <title>Genome divergence in two Prochlorococcus ecotypes reflects oceanic niche differentiation.</title>
        <authorList>
            <person name="Rocap G."/>
            <person name="Larimer F.W."/>
            <person name="Lamerdin J.E."/>
            <person name="Malfatti S."/>
            <person name="Chain P."/>
            <person name="Ahlgren N.A."/>
            <person name="Arellano A."/>
            <person name="Coleman M."/>
            <person name="Hauser L."/>
            <person name="Hess W.R."/>
            <person name="Johnson Z.I."/>
            <person name="Land M.L."/>
            <person name="Lindell D."/>
            <person name="Post A.F."/>
            <person name="Regala W."/>
            <person name="Shah M."/>
            <person name="Shaw S.L."/>
            <person name="Steglich C."/>
            <person name="Sullivan M.B."/>
            <person name="Ting C.S."/>
            <person name="Tolonen A."/>
            <person name="Webb E.A."/>
            <person name="Zinser E.R."/>
            <person name="Chisholm S.W."/>
        </authorList>
    </citation>
    <scope>NUCLEOTIDE SEQUENCE [LARGE SCALE GENOMIC DNA]</scope>
    <source>
        <strain evidence="2">CCMP1986 / NIES-2087 / MED4</strain>
    </source>
</reference>
<protein>
    <recommendedName>
        <fullName evidence="3">DUF393 domain-containing protein</fullName>
    </recommendedName>
</protein>
<sequence length="145" mass="16428">MDNRSPTFHLRLNHGKLIVMNTNLTFIYDGECPFCNHFAELLELKSKINKISILDGRKNPKIIKSLLEKGYDIDRGAILLKDDDIFHGAEAINKICNQINNPSGKLLKLLSNIFKSNKRTNLLFPFLVRARRLALIAKGVPTSLV</sequence>
<name>Q7V184_PROMP</name>
<dbReference type="GO" id="GO:0015035">
    <property type="term" value="F:protein-disulfide reductase activity"/>
    <property type="evidence" value="ECO:0007669"/>
    <property type="project" value="InterPro"/>
</dbReference>
<organism evidence="1 2">
    <name type="scientific">Prochlorococcus marinus subsp. pastoris (strain CCMP1986 / NIES-2087 / MED4)</name>
    <dbReference type="NCBI Taxonomy" id="59919"/>
    <lineage>
        <taxon>Bacteria</taxon>
        <taxon>Bacillati</taxon>
        <taxon>Cyanobacteriota</taxon>
        <taxon>Cyanophyceae</taxon>
        <taxon>Synechococcales</taxon>
        <taxon>Prochlorococcaceae</taxon>
        <taxon>Prochlorococcus</taxon>
    </lineage>
</organism>
<accession>Q7V184</accession>
<dbReference type="InterPro" id="IPR007263">
    <property type="entry name" value="DCC1-like"/>
</dbReference>
<dbReference type="KEGG" id="pmm:PMM0998"/>
<proteinExistence type="predicted"/>
<dbReference type="Pfam" id="PF04134">
    <property type="entry name" value="DCC1-like"/>
    <property type="match status" value="1"/>
</dbReference>
<dbReference type="HOGENOM" id="CLU_137220_0_0_3"/>
<dbReference type="Proteomes" id="UP000001026">
    <property type="component" value="Chromosome"/>
</dbReference>
<evidence type="ECO:0008006" key="3">
    <source>
        <dbReference type="Google" id="ProtNLM"/>
    </source>
</evidence>